<proteinExistence type="predicted"/>
<dbReference type="Proteomes" id="UP001497516">
    <property type="component" value="Chromosome 3"/>
</dbReference>
<gene>
    <name evidence="2" type="ORF">LTRI10_LOCUS20808</name>
</gene>
<feature type="region of interest" description="Disordered" evidence="1">
    <location>
        <begin position="1"/>
        <end position="115"/>
    </location>
</feature>
<sequence>MVHQKSAVAGSLSKNNSSGDGLESYHFPYPLNQSPASSPGMHPDLSVSPVYSDGESGAVLDSMKRNGISGQEGMKTSFSSRIPLDTTPESTKRYKKAKLDVESQSEDLVPLSPSI</sequence>
<evidence type="ECO:0000313" key="3">
    <source>
        <dbReference type="Proteomes" id="UP001497516"/>
    </source>
</evidence>
<name>A0AAV2E017_9ROSI</name>
<reference evidence="2 3" key="1">
    <citation type="submission" date="2024-04" db="EMBL/GenBank/DDBJ databases">
        <authorList>
            <person name="Fracassetti M."/>
        </authorList>
    </citation>
    <scope>NUCLEOTIDE SEQUENCE [LARGE SCALE GENOMIC DNA]</scope>
</reference>
<evidence type="ECO:0000256" key="1">
    <source>
        <dbReference type="SAM" id="MobiDB-lite"/>
    </source>
</evidence>
<dbReference type="AlphaFoldDB" id="A0AAV2E017"/>
<evidence type="ECO:0000313" key="2">
    <source>
        <dbReference type="EMBL" id="CAL1379278.1"/>
    </source>
</evidence>
<accession>A0AAV2E017</accession>
<keyword evidence="3" id="KW-1185">Reference proteome</keyword>
<dbReference type="EMBL" id="OZ034816">
    <property type="protein sequence ID" value="CAL1379278.1"/>
    <property type="molecule type" value="Genomic_DNA"/>
</dbReference>
<organism evidence="2 3">
    <name type="scientific">Linum trigynum</name>
    <dbReference type="NCBI Taxonomy" id="586398"/>
    <lineage>
        <taxon>Eukaryota</taxon>
        <taxon>Viridiplantae</taxon>
        <taxon>Streptophyta</taxon>
        <taxon>Embryophyta</taxon>
        <taxon>Tracheophyta</taxon>
        <taxon>Spermatophyta</taxon>
        <taxon>Magnoliopsida</taxon>
        <taxon>eudicotyledons</taxon>
        <taxon>Gunneridae</taxon>
        <taxon>Pentapetalae</taxon>
        <taxon>rosids</taxon>
        <taxon>fabids</taxon>
        <taxon>Malpighiales</taxon>
        <taxon>Linaceae</taxon>
        <taxon>Linum</taxon>
    </lineage>
</organism>
<protein>
    <submittedName>
        <fullName evidence="2">Uncharacterized protein</fullName>
    </submittedName>
</protein>